<feature type="domain" description="RNA polymerase sigma-70" evidence="5">
    <location>
        <begin position="42"/>
        <end position="55"/>
    </location>
</feature>
<evidence type="ECO:0000256" key="1">
    <source>
        <dbReference type="ARBA" id="ARBA00023015"/>
    </source>
</evidence>
<keyword evidence="4" id="KW-0804">Transcription</keyword>
<dbReference type="InterPro" id="IPR007624">
    <property type="entry name" value="RNA_pol_sigma70_r3"/>
</dbReference>
<gene>
    <name evidence="6" type="ORF">MNBD_GAMMA23-29</name>
</gene>
<dbReference type="Gene3D" id="1.20.140.160">
    <property type="match status" value="1"/>
</dbReference>
<evidence type="ECO:0000256" key="4">
    <source>
        <dbReference type="ARBA" id="ARBA00023163"/>
    </source>
</evidence>
<dbReference type="NCBIfam" id="TIGR02479">
    <property type="entry name" value="FliA_WhiG"/>
    <property type="match status" value="1"/>
</dbReference>
<accession>A0A3B1AW51</accession>
<dbReference type="NCBIfam" id="TIGR02937">
    <property type="entry name" value="sigma70-ECF"/>
    <property type="match status" value="1"/>
</dbReference>
<dbReference type="CDD" id="cd06171">
    <property type="entry name" value="Sigma70_r4"/>
    <property type="match status" value="1"/>
</dbReference>
<dbReference type="InterPro" id="IPR007630">
    <property type="entry name" value="RNA_pol_sigma70_r4"/>
</dbReference>
<protein>
    <submittedName>
        <fullName evidence="6">RNA polymerase sigma factor for flagellar operon</fullName>
    </submittedName>
</protein>
<dbReference type="PANTHER" id="PTHR30385:SF7">
    <property type="entry name" value="RNA POLYMERASE SIGMA FACTOR FLIA"/>
    <property type="match status" value="1"/>
</dbReference>
<dbReference type="EMBL" id="UOFT01000065">
    <property type="protein sequence ID" value="VAW98214.1"/>
    <property type="molecule type" value="Genomic_DNA"/>
</dbReference>
<sequence>MQPIKIQEQAKAQSLVEEYSDLVRRIAYHLITRLPASVIADDLIQSGLLGLLDAAEHYDVSQGASFQTYATIRIRGAMLDELRRNDWAPKSVHKKARDVMAAMQKIENRTGRDARNSEVAKEMGLTLTEYHQILQETNSCRILNFVDLGVDDDCATSHASKTATPLDGMQSQEFKTQLVDAIRNLPDREALVISLYYDEEMNLREIGCVLNVSESRVSQLLSQAHLRMRMWLTAKEEMVE</sequence>
<dbReference type="SUPFAM" id="SSF88659">
    <property type="entry name" value="Sigma3 and sigma4 domains of RNA polymerase sigma factors"/>
    <property type="match status" value="2"/>
</dbReference>
<proteinExistence type="predicted"/>
<dbReference type="PRINTS" id="PR00046">
    <property type="entry name" value="SIGMA70FCT"/>
</dbReference>
<dbReference type="GO" id="GO:0006352">
    <property type="term" value="P:DNA-templated transcription initiation"/>
    <property type="evidence" value="ECO:0007669"/>
    <property type="project" value="InterPro"/>
</dbReference>
<dbReference type="NCBIfam" id="NF005413">
    <property type="entry name" value="PRK06986.1"/>
    <property type="match status" value="1"/>
</dbReference>
<name>A0A3B1AW51_9ZZZZ</name>
<dbReference type="PROSITE" id="PS00715">
    <property type="entry name" value="SIGMA70_1"/>
    <property type="match status" value="1"/>
</dbReference>
<dbReference type="SUPFAM" id="SSF88946">
    <property type="entry name" value="Sigma2 domain of RNA polymerase sigma factors"/>
    <property type="match status" value="1"/>
</dbReference>
<dbReference type="PIRSF" id="PIRSF000770">
    <property type="entry name" value="RNA_pol_sigma-SigE/K"/>
    <property type="match status" value="1"/>
</dbReference>
<keyword evidence="6" id="KW-0966">Cell projection</keyword>
<evidence type="ECO:0000256" key="3">
    <source>
        <dbReference type="ARBA" id="ARBA00023125"/>
    </source>
</evidence>
<dbReference type="InterPro" id="IPR012845">
    <property type="entry name" value="RNA_pol_sigma_FliA_WhiG"/>
</dbReference>
<dbReference type="InterPro" id="IPR014284">
    <property type="entry name" value="RNA_pol_sigma-70_dom"/>
</dbReference>
<dbReference type="InterPro" id="IPR007627">
    <property type="entry name" value="RNA_pol_sigma70_r2"/>
</dbReference>
<keyword evidence="1" id="KW-0805">Transcription regulation</keyword>
<keyword evidence="6" id="KW-0282">Flagellum</keyword>
<dbReference type="GO" id="GO:0003899">
    <property type="term" value="F:DNA-directed RNA polymerase activity"/>
    <property type="evidence" value="ECO:0007669"/>
    <property type="project" value="InterPro"/>
</dbReference>
<dbReference type="AlphaFoldDB" id="A0A3B1AW51"/>
<dbReference type="Pfam" id="PF04545">
    <property type="entry name" value="Sigma70_r4"/>
    <property type="match status" value="1"/>
</dbReference>
<keyword evidence="3" id="KW-0238">DNA-binding</keyword>
<dbReference type="GO" id="GO:0003677">
    <property type="term" value="F:DNA binding"/>
    <property type="evidence" value="ECO:0007669"/>
    <property type="project" value="UniProtKB-KW"/>
</dbReference>
<evidence type="ECO:0000256" key="2">
    <source>
        <dbReference type="ARBA" id="ARBA00023082"/>
    </source>
</evidence>
<evidence type="ECO:0000259" key="5">
    <source>
        <dbReference type="PROSITE" id="PS00715"/>
    </source>
</evidence>
<keyword evidence="6" id="KW-0969">Cilium</keyword>
<dbReference type="InterPro" id="IPR000943">
    <property type="entry name" value="RNA_pol_sigma70"/>
</dbReference>
<dbReference type="Gene3D" id="1.10.1740.10">
    <property type="match status" value="1"/>
</dbReference>
<dbReference type="PANTHER" id="PTHR30385">
    <property type="entry name" value="SIGMA FACTOR F FLAGELLAR"/>
    <property type="match status" value="1"/>
</dbReference>
<evidence type="ECO:0000313" key="6">
    <source>
        <dbReference type="EMBL" id="VAW98214.1"/>
    </source>
</evidence>
<dbReference type="Pfam" id="PF04539">
    <property type="entry name" value="Sigma70_r3"/>
    <property type="match status" value="1"/>
</dbReference>
<reference evidence="6" key="1">
    <citation type="submission" date="2018-06" db="EMBL/GenBank/DDBJ databases">
        <authorList>
            <person name="Zhirakovskaya E."/>
        </authorList>
    </citation>
    <scope>NUCLEOTIDE SEQUENCE</scope>
</reference>
<dbReference type="Pfam" id="PF04542">
    <property type="entry name" value="Sigma70_r2"/>
    <property type="match status" value="1"/>
</dbReference>
<dbReference type="InterPro" id="IPR013325">
    <property type="entry name" value="RNA_pol_sigma_r2"/>
</dbReference>
<keyword evidence="2" id="KW-0731">Sigma factor</keyword>
<dbReference type="InterPro" id="IPR013324">
    <property type="entry name" value="RNA_pol_sigma_r3/r4-like"/>
</dbReference>
<organism evidence="6">
    <name type="scientific">hydrothermal vent metagenome</name>
    <dbReference type="NCBI Taxonomy" id="652676"/>
    <lineage>
        <taxon>unclassified sequences</taxon>
        <taxon>metagenomes</taxon>
        <taxon>ecological metagenomes</taxon>
    </lineage>
</organism>
<dbReference type="GO" id="GO:0016987">
    <property type="term" value="F:sigma factor activity"/>
    <property type="evidence" value="ECO:0007669"/>
    <property type="project" value="UniProtKB-KW"/>
</dbReference>